<organism evidence="1 2">
    <name type="scientific">Triticum urartu</name>
    <name type="common">Red wild einkorn</name>
    <name type="synonym">Crithodium urartu</name>
    <dbReference type="NCBI Taxonomy" id="4572"/>
    <lineage>
        <taxon>Eukaryota</taxon>
        <taxon>Viridiplantae</taxon>
        <taxon>Streptophyta</taxon>
        <taxon>Embryophyta</taxon>
        <taxon>Tracheophyta</taxon>
        <taxon>Spermatophyta</taxon>
        <taxon>Magnoliopsida</taxon>
        <taxon>Liliopsida</taxon>
        <taxon>Poales</taxon>
        <taxon>Poaceae</taxon>
        <taxon>BOP clade</taxon>
        <taxon>Pooideae</taxon>
        <taxon>Triticodae</taxon>
        <taxon>Triticeae</taxon>
        <taxon>Triticinae</taxon>
        <taxon>Triticum</taxon>
    </lineage>
</organism>
<protein>
    <submittedName>
        <fullName evidence="1">Uncharacterized protein</fullName>
    </submittedName>
</protein>
<sequence>MTEALTDKYLRLPAIVGADRSDNFQFLIDRVLKRLLGWKEKNLSTGGKEVLLKAIAQAIPSYAMSVFKIPKQICKGITDGMSQYWWGDDADQGRMHWLAWWKMCIPKKFGGMGFRDIHCFNLALLAKQAWRLIENPDSLCATVLRARYFPSGDLLNAELKKGSSFTWQSIWAGISTLKRGHIWRVGDGTNIDIWKDEWIPNSASRKVITRRGQNIFSRVSDLVDPITNH</sequence>
<evidence type="ECO:0000313" key="2">
    <source>
        <dbReference type="Proteomes" id="UP000015106"/>
    </source>
</evidence>
<dbReference type="Proteomes" id="UP000015106">
    <property type="component" value="Chromosome 2"/>
</dbReference>
<dbReference type="EnsemblPlants" id="TuG1812G0200003121.01.T01">
    <property type="protein sequence ID" value="TuG1812G0200003121.01.T01.cds337187"/>
    <property type="gene ID" value="TuG1812G0200003121.01"/>
</dbReference>
<dbReference type="PANTHER" id="PTHR33116:SF86">
    <property type="entry name" value="REVERSE TRANSCRIPTASE DOMAIN-CONTAINING PROTEIN"/>
    <property type="match status" value="1"/>
</dbReference>
<accession>A0A8R7PF87</accession>
<dbReference type="Gramene" id="TuG1812G0200003121.01.T01">
    <property type="protein sequence ID" value="TuG1812G0200003121.01.T01.cds337187"/>
    <property type="gene ID" value="TuG1812G0200003121.01"/>
</dbReference>
<keyword evidence="2" id="KW-1185">Reference proteome</keyword>
<dbReference type="PANTHER" id="PTHR33116">
    <property type="entry name" value="REVERSE TRANSCRIPTASE ZINC-BINDING DOMAIN-CONTAINING PROTEIN-RELATED-RELATED"/>
    <property type="match status" value="1"/>
</dbReference>
<reference evidence="1" key="2">
    <citation type="submission" date="2018-03" db="EMBL/GenBank/DDBJ databases">
        <title>The Triticum urartu genome reveals the dynamic nature of wheat genome evolution.</title>
        <authorList>
            <person name="Ling H."/>
            <person name="Ma B."/>
            <person name="Shi X."/>
            <person name="Liu H."/>
            <person name="Dong L."/>
            <person name="Sun H."/>
            <person name="Cao Y."/>
            <person name="Gao Q."/>
            <person name="Zheng S."/>
            <person name="Li Y."/>
            <person name="Yu Y."/>
            <person name="Du H."/>
            <person name="Qi M."/>
            <person name="Li Y."/>
            <person name="Yu H."/>
            <person name="Cui Y."/>
            <person name="Wang N."/>
            <person name="Chen C."/>
            <person name="Wu H."/>
            <person name="Zhao Y."/>
            <person name="Zhang J."/>
            <person name="Li Y."/>
            <person name="Zhou W."/>
            <person name="Zhang B."/>
            <person name="Hu W."/>
            <person name="Eijk M."/>
            <person name="Tang J."/>
            <person name="Witsenboer H."/>
            <person name="Zhao S."/>
            <person name="Li Z."/>
            <person name="Zhang A."/>
            <person name="Wang D."/>
            <person name="Liang C."/>
        </authorList>
    </citation>
    <scope>NUCLEOTIDE SEQUENCE [LARGE SCALE GENOMIC DNA]</scope>
    <source>
        <strain evidence="1">cv. G1812</strain>
    </source>
</reference>
<dbReference type="AlphaFoldDB" id="A0A8R7PF87"/>
<evidence type="ECO:0000313" key="1">
    <source>
        <dbReference type="EnsemblPlants" id="TuG1812G0200003121.01.T01.cds337187"/>
    </source>
</evidence>
<name>A0A8R7PF87_TRIUA</name>
<reference evidence="1" key="3">
    <citation type="submission" date="2022-06" db="UniProtKB">
        <authorList>
            <consortium name="EnsemblPlants"/>
        </authorList>
    </citation>
    <scope>IDENTIFICATION</scope>
</reference>
<proteinExistence type="predicted"/>
<reference evidence="2" key="1">
    <citation type="journal article" date="2013" name="Nature">
        <title>Draft genome of the wheat A-genome progenitor Triticum urartu.</title>
        <authorList>
            <person name="Ling H.Q."/>
            <person name="Zhao S."/>
            <person name="Liu D."/>
            <person name="Wang J."/>
            <person name="Sun H."/>
            <person name="Zhang C."/>
            <person name="Fan H."/>
            <person name="Li D."/>
            <person name="Dong L."/>
            <person name="Tao Y."/>
            <person name="Gao C."/>
            <person name="Wu H."/>
            <person name="Li Y."/>
            <person name="Cui Y."/>
            <person name="Guo X."/>
            <person name="Zheng S."/>
            <person name="Wang B."/>
            <person name="Yu K."/>
            <person name="Liang Q."/>
            <person name="Yang W."/>
            <person name="Lou X."/>
            <person name="Chen J."/>
            <person name="Feng M."/>
            <person name="Jian J."/>
            <person name="Zhang X."/>
            <person name="Luo G."/>
            <person name="Jiang Y."/>
            <person name="Liu J."/>
            <person name="Wang Z."/>
            <person name="Sha Y."/>
            <person name="Zhang B."/>
            <person name="Wu H."/>
            <person name="Tang D."/>
            <person name="Shen Q."/>
            <person name="Xue P."/>
            <person name="Zou S."/>
            <person name="Wang X."/>
            <person name="Liu X."/>
            <person name="Wang F."/>
            <person name="Yang Y."/>
            <person name="An X."/>
            <person name="Dong Z."/>
            <person name="Zhang K."/>
            <person name="Zhang X."/>
            <person name="Luo M.C."/>
            <person name="Dvorak J."/>
            <person name="Tong Y."/>
            <person name="Wang J."/>
            <person name="Yang H."/>
            <person name="Li Z."/>
            <person name="Wang D."/>
            <person name="Zhang A."/>
            <person name="Wang J."/>
        </authorList>
    </citation>
    <scope>NUCLEOTIDE SEQUENCE</scope>
    <source>
        <strain evidence="2">cv. G1812</strain>
    </source>
</reference>